<evidence type="ECO:0000259" key="8">
    <source>
        <dbReference type="Pfam" id="PF03460"/>
    </source>
</evidence>
<dbReference type="InterPro" id="IPR045854">
    <property type="entry name" value="NO2/SO3_Rdtase_4Fe4S_sf"/>
</dbReference>
<keyword evidence="3" id="KW-0479">Metal-binding</keyword>
<feature type="domain" description="Nitrite/sulphite reductase 4Fe-4S" evidence="7">
    <location>
        <begin position="119"/>
        <end position="273"/>
    </location>
</feature>
<dbReference type="PANTHER" id="PTHR32439:SF9">
    <property type="entry name" value="BLR3264 PROTEIN"/>
    <property type="match status" value="1"/>
</dbReference>
<protein>
    <submittedName>
        <fullName evidence="9">Nitrite/sulfite reductase</fullName>
    </submittedName>
</protein>
<evidence type="ECO:0000259" key="7">
    <source>
        <dbReference type="Pfam" id="PF01077"/>
    </source>
</evidence>
<evidence type="ECO:0000256" key="3">
    <source>
        <dbReference type="ARBA" id="ARBA00022723"/>
    </source>
</evidence>
<evidence type="ECO:0000256" key="1">
    <source>
        <dbReference type="ARBA" id="ARBA00022485"/>
    </source>
</evidence>
<keyword evidence="6" id="KW-0411">Iron-sulfur</keyword>
<dbReference type="InterPro" id="IPR006067">
    <property type="entry name" value="NO2/SO3_Rdtase_4Fe4S_dom"/>
</dbReference>
<dbReference type="PANTHER" id="PTHR32439">
    <property type="entry name" value="FERREDOXIN--NITRITE REDUCTASE, CHLOROPLASTIC"/>
    <property type="match status" value="1"/>
</dbReference>
<dbReference type="Gene3D" id="3.90.480.10">
    <property type="entry name" value="Sulfite Reductase Hemoprotein,Domain 2"/>
    <property type="match status" value="1"/>
</dbReference>
<feature type="domain" description="Nitrite/Sulfite reductase ferredoxin-like" evidence="8">
    <location>
        <begin position="53"/>
        <end position="109"/>
    </location>
</feature>
<dbReference type="Proteomes" id="UP001209854">
    <property type="component" value="Unassembled WGS sequence"/>
</dbReference>
<dbReference type="SUPFAM" id="SSF56014">
    <property type="entry name" value="Nitrite and sulphite reductase 4Fe-4S domain-like"/>
    <property type="match status" value="2"/>
</dbReference>
<evidence type="ECO:0000313" key="9">
    <source>
        <dbReference type="EMBL" id="MCW7552542.1"/>
    </source>
</evidence>
<dbReference type="Gene3D" id="3.90.480.20">
    <property type="match status" value="1"/>
</dbReference>
<feature type="domain" description="Nitrite/sulphite reductase 4Fe-4S" evidence="7">
    <location>
        <begin position="410"/>
        <end position="548"/>
    </location>
</feature>
<keyword evidence="4" id="KW-0560">Oxidoreductase</keyword>
<evidence type="ECO:0000256" key="5">
    <source>
        <dbReference type="ARBA" id="ARBA00023004"/>
    </source>
</evidence>
<evidence type="ECO:0000256" key="4">
    <source>
        <dbReference type="ARBA" id="ARBA00023002"/>
    </source>
</evidence>
<feature type="domain" description="Nitrite/Sulfite reductase ferredoxin-like" evidence="8">
    <location>
        <begin position="330"/>
        <end position="396"/>
    </location>
</feature>
<keyword evidence="2" id="KW-0349">Heme</keyword>
<accession>A0ABT3MT48</accession>
<sequence length="552" mass="62718">MYIYDDYDQRIVDERVDQFRDQTRRYLAGEISEDEFLPLRLQNGLYIQRFAPMMRIAIPYGLLSTRQVRKLADISRRYDKGYVHFTTRQNVQLNWPSLEEVPDILAELATVQMHAIQTSGACIRNTTTDQFAGVAADEVVDPRPWCELIRQWSTFHPEFAFLPRKFKIAVCGADEDRAATLVHDIGVHLRKDYQGKVRINILAGGGLGRTPVIGALIKEDLEPEQLLNYLDAALRIYNRYGRRDNKYKARIKILVKAMTPEVFAREVEDEWNRIKKISQPLGPGEIERIARNFTRPDYEALADLDFNDLALQGSPQFQRWLKQNVSAHQQAGYSAVTLTLKATADAPGDVSAEQLDEVADLADRFSFGELRVSHEQNLIFADVPQTKLPELWQALDRIGLATPNRGLLTDVICCPGGDYCALANARSIPLAEEIQRYFEDLDYLHDIGELDLNISGCMNACAHHHVGHIGILGVDRKGEEYYQIQIGGSATRETTLGKIIGPSFKREEVPDVIRQLISVYLEQRHDGERFIDTSLRLGLEPFKEKVYGQKAA</sequence>
<dbReference type="InterPro" id="IPR036136">
    <property type="entry name" value="Nit/Sulf_reduc_fer-like_dom_sf"/>
</dbReference>
<evidence type="ECO:0000256" key="2">
    <source>
        <dbReference type="ARBA" id="ARBA00022617"/>
    </source>
</evidence>
<gene>
    <name evidence="9" type="ORF">NX722_07750</name>
</gene>
<dbReference type="Pfam" id="PF03460">
    <property type="entry name" value="NIR_SIR_ferr"/>
    <property type="match status" value="2"/>
</dbReference>
<evidence type="ECO:0000313" key="10">
    <source>
        <dbReference type="Proteomes" id="UP001209854"/>
    </source>
</evidence>
<dbReference type="SUPFAM" id="SSF55124">
    <property type="entry name" value="Nitrite/Sulfite reductase N-terminal domain-like"/>
    <property type="match status" value="2"/>
</dbReference>
<dbReference type="Pfam" id="PF01077">
    <property type="entry name" value="NIR_SIR"/>
    <property type="match status" value="2"/>
</dbReference>
<dbReference type="InterPro" id="IPR051329">
    <property type="entry name" value="NIR_SIR_4Fe-4S"/>
</dbReference>
<keyword evidence="1" id="KW-0004">4Fe-4S</keyword>
<dbReference type="Gene3D" id="3.30.413.10">
    <property type="entry name" value="Sulfite Reductase Hemoprotein, domain 1"/>
    <property type="match status" value="2"/>
</dbReference>
<dbReference type="RefSeq" id="WP_262567495.1">
    <property type="nucleotide sequence ID" value="NZ_JAPFCC010000001.1"/>
</dbReference>
<reference evidence="9 10" key="1">
    <citation type="submission" date="2022-10" db="EMBL/GenBank/DDBJ databases">
        <title>High-quality genome sequences of two octocoral-associated bacteria, Endozoicomonas euniceicola EF212 and Endozoicomonas gorgoniicola PS125.</title>
        <authorList>
            <person name="Chiou Y.-J."/>
            <person name="Chen Y.-H."/>
        </authorList>
    </citation>
    <scope>NUCLEOTIDE SEQUENCE [LARGE SCALE GENOMIC DNA]</scope>
    <source>
        <strain evidence="9 10">PS125</strain>
    </source>
</reference>
<keyword evidence="5" id="KW-0408">Iron</keyword>
<keyword evidence="10" id="KW-1185">Reference proteome</keyword>
<name>A0ABT3MT48_9GAMM</name>
<proteinExistence type="predicted"/>
<comment type="caution">
    <text evidence="9">The sequence shown here is derived from an EMBL/GenBank/DDBJ whole genome shotgun (WGS) entry which is preliminary data.</text>
</comment>
<dbReference type="EMBL" id="JAPFCC010000001">
    <property type="protein sequence ID" value="MCW7552542.1"/>
    <property type="molecule type" value="Genomic_DNA"/>
</dbReference>
<dbReference type="InterPro" id="IPR005117">
    <property type="entry name" value="NiRdtase/SiRdtase_haem-b_fer"/>
</dbReference>
<evidence type="ECO:0000256" key="6">
    <source>
        <dbReference type="ARBA" id="ARBA00023014"/>
    </source>
</evidence>
<organism evidence="9 10">
    <name type="scientific">Endozoicomonas gorgoniicola</name>
    <dbReference type="NCBI Taxonomy" id="1234144"/>
    <lineage>
        <taxon>Bacteria</taxon>
        <taxon>Pseudomonadati</taxon>
        <taxon>Pseudomonadota</taxon>
        <taxon>Gammaproteobacteria</taxon>
        <taxon>Oceanospirillales</taxon>
        <taxon>Endozoicomonadaceae</taxon>
        <taxon>Endozoicomonas</taxon>
    </lineage>
</organism>